<feature type="compositionally biased region" description="Basic and acidic residues" evidence="1">
    <location>
        <begin position="49"/>
        <end position="73"/>
    </location>
</feature>
<dbReference type="Gene3D" id="1.10.533.10">
    <property type="entry name" value="Death Domain, Fas"/>
    <property type="match status" value="1"/>
</dbReference>
<feature type="compositionally biased region" description="Polar residues" evidence="1">
    <location>
        <begin position="99"/>
        <end position="109"/>
    </location>
</feature>
<feature type="region of interest" description="Disordered" evidence="1">
    <location>
        <begin position="195"/>
        <end position="218"/>
    </location>
</feature>
<keyword evidence="2" id="KW-0732">Signal</keyword>
<evidence type="ECO:0000313" key="5">
    <source>
        <dbReference type="Proteomes" id="UP001258017"/>
    </source>
</evidence>
<dbReference type="EMBL" id="JAIFRP010000038">
    <property type="protein sequence ID" value="KAK2581627.1"/>
    <property type="molecule type" value="Genomic_DNA"/>
</dbReference>
<evidence type="ECO:0000259" key="3">
    <source>
        <dbReference type="PROSITE" id="PS50017"/>
    </source>
</evidence>
<dbReference type="CDD" id="cd01670">
    <property type="entry name" value="Death"/>
    <property type="match status" value="1"/>
</dbReference>
<dbReference type="Proteomes" id="UP001258017">
    <property type="component" value="Unassembled WGS sequence"/>
</dbReference>
<evidence type="ECO:0000256" key="2">
    <source>
        <dbReference type="SAM" id="SignalP"/>
    </source>
</evidence>
<keyword evidence="5" id="KW-1185">Reference proteome</keyword>
<feature type="domain" description="Death" evidence="3">
    <location>
        <begin position="230"/>
        <end position="315"/>
    </location>
</feature>
<comment type="caution">
    <text evidence="4">The sequence shown here is derived from an EMBL/GenBank/DDBJ whole genome shotgun (WGS) entry which is preliminary data.</text>
</comment>
<proteinExistence type="predicted"/>
<feature type="compositionally biased region" description="Basic residues" evidence="1">
    <location>
        <begin position="150"/>
        <end position="162"/>
    </location>
</feature>
<evidence type="ECO:0000256" key="1">
    <source>
        <dbReference type="SAM" id="MobiDB-lite"/>
    </source>
</evidence>
<reference evidence="4" key="2">
    <citation type="journal article" date="2023" name="Commun. Biol.">
        <title>Intrasexual cuticular hydrocarbon dimorphism in a wasp sheds light on hydrocarbon biosynthesis genes in Hymenoptera.</title>
        <authorList>
            <person name="Moris V.C."/>
            <person name="Podsiadlowski L."/>
            <person name="Martin S."/>
            <person name="Oeyen J.P."/>
            <person name="Donath A."/>
            <person name="Petersen M."/>
            <person name="Wilbrandt J."/>
            <person name="Misof B."/>
            <person name="Liedtke D."/>
            <person name="Thamm M."/>
            <person name="Scheiner R."/>
            <person name="Schmitt T."/>
            <person name="Niehuis O."/>
        </authorList>
    </citation>
    <scope>NUCLEOTIDE SEQUENCE</scope>
    <source>
        <strain evidence="4">GBR_01_08_01A</strain>
    </source>
</reference>
<dbReference type="InterPro" id="IPR000488">
    <property type="entry name" value="Death_dom"/>
</dbReference>
<dbReference type="AlphaFoldDB" id="A0AAD9VPT3"/>
<dbReference type="SMART" id="SM00005">
    <property type="entry name" value="DEATH"/>
    <property type="match status" value="1"/>
</dbReference>
<organism evidence="4 5">
    <name type="scientific">Odynerus spinipes</name>
    <dbReference type="NCBI Taxonomy" id="1348599"/>
    <lineage>
        <taxon>Eukaryota</taxon>
        <taxon>Metazoa</taxon>
        <taxon>Ecdysozoa</taxon>
        <taxon>Arthropoda</taxon>
        <taxon>Hexapoda</taxon>
        <taxon>Insecta</taxon>
        <taxon>Pterygota</taxon>
        <taxon>Neoptera</taxon>
        <taxon>Endopterygota</taxon>
        <taxon>Hymenoptera</taxon>
        <taxon>Apocrita</taxon>
        <taxon>Aculeata</taxon>
        <taxon>Vespoidea</taxon>
        <taxon>Vespidae</taxon>
        <taxon>Eumeninae</taxon>
        <taxon>Odynerus</taxon>
    </lineage>
</organism>
<dbReference type="GO" id="GO:0007165">
    <property type="term" value="P:signal transduction"/>
    <property type="evidence" value="ECO:0007669"/>
    <property type="project" value="InterPro"/>
</dbReference>
<sequence>MVLYLLCIAITVHAATSRGSRDNKVHRALSRMPILSDLSRRFHLLTTDAKPDPPRVIEGHTHNLRSTEEEKAKANRTKTTQSSPREPISRDERVHSIATPLQRQKSAPSGATPIPPNDFPPRGPRSLGNDDNNDYDEPPSTNDFREQRKPNVRTKTKSRTTKHSQSANVINYNIVNSNGVKIGARTSYICNINNFSSNKSVPSETNPSKAKSRAMPENVESLTTCDDEITLDDMFMIKTHIGHGWRDVARRLSYSDGQIEQFEENYRHKGIDEVVYQFLLDWKQVNTTDARIGNLMQILWSCQEYDCAERVAEARTRL</sequence>
<evidence type="ECO:0000313" key="4">
    <source>
        <dbReference type="EMBL" id="KAK2581627.1"/>
    </source>
</evidence>
<feature type="compositionally biased region" description="Pro residues" evidence="1">
    <location>
        <begin position="113"/>
        <end position="123"/>
    </location>
</feature>
<accession>A0AAD9VPT3</accession>
<feature type="signal peptide" evidence="2">
    <location>
        <begin position="1"/>
        <end position="17"/>
    </location>
</feature>
<name>A0AAD9VPT3_9HYME</name>
<gene>
    <name evidence="4" type="ORF">KPH14_002129</name>
</gene>
<reference evidence="4" key="1">
    <citation type="submission" date="2021-08" db="EMBL/GenBank/DDBJ databases">
        <authorList>
            <person name="Misof B."/>
            <person name="Oliver O."/>
            <person name="Podsiadlowski L."/>
            <person name="Donath A."/>
            <person name="Peters R."/>
            <person name="Mayer C."/>
            <person name="Rust J."/>
            <person name="Gunkel S."/>
            <person name="Lesny P."/>
            <person name="Martin S."/>
            <person name="Oeyen J.P."/>
            <person name="Petersen M."/>
            <person name="Panagiotis P."/>
            <person name="Wilbrandt J."/>
            <person name="Tanja T."/>
        </authorList>
    </citation>
    <scope>NUCLEOTIDE SEQUENCE</scope>
    <source>
        <strain evidence="4">GBR_01_08_01A</strain>
        <tissue evidence="4">Thorax + abdomen</tissue>
    </source>
</reference>
<feature type="chain" id="PRO_5042291887" description="Death domain-containing protein" evidence="2">
    <location>
        <begin position="18"/>
        <end position="318"/>
    </location>
</feature>
<dbReference type="Pfam" id="PF00531">
    <property type="entry name" value="Death"/>
    <property type="match status" value="1"/>
</dbReference>
<feature type="region of interest" description="Disordered" evidence="1">
    <location>
        <begin position="46"/>
        <end position="164"/>
    </location>
</feature>
<protein>
    <recommendedName>
        <fullName evidence="3">Death domain-containing protein</fullName>
    </recommendedName>
</protein>
<dbReference type="PROSITE" id="PS50017">
    <property type="entry name" value="DEATH_DOMAIN"/>
    <property type="match status" value="1"/>
</dbReference>
<dbReference type="InterPro" id="IPR011029">
    <property type="entry name" value="DEATH-like_dom_sf"/>
</dbReference>
<feature type="compositionally biased region" description="Polar residues" evidence="1">
    <location>
        <begin position="195"/>
        <end position="209"/>
    </location>
</feature>
<dbReference type="SUPFAM" id="SSF47986">
    <property type="entry name" value="DEATH domain"/>
    <property type="match status" value="1"/>
</dbReference>